<keyword evidence="2" id="KW-0009">Actin-binding</keyword>
<dbReference type="Ensembl" id="ENSOMET00000008326.1">
    <property type="protein sequence ID" value="ENSOMEP00000024966.1"/>
    <property type="gene ID" value="ENSOMEG00000005940.1"/>
</dbReference>
<dbReference type="GeneTree" id="ENSGT00940000154533"/>
<dbReference type="PROSITE" id="PS51216">
    <property type="entry name" value="NEBULIN"/>
    <property type="match status" value="2"/>
</dbReference>
<reference evidence="3" key="1">
    <citation type="submission" date="2025-08" db="UniProtKB">
        <authorList>
            <consortium name="Ensembl"/>
        </authorList>
    </citation>
    <scope>IDENTIFICATION</scope>
</reference>
<dbReference type="Proteomes" id="UP000261560">
    <property type="component" value="Unplaced"/>
</dbReference>
<evidence type="ECO:0000256" key="1">
    <source>
        <dbReference type="ARBA" id="ARBA00022737"/>
    </source>
</evidence>
<evidence type="ECO:0000256" key="2">
    <source>
        <dbReference type="ARBA" id="ARBA00023203"/>
    </source>
</evidence>
<dbReference type="PANTHER" id="PTHR11039:SF48">
    <property type="entry name" value="NEBULETTE"/>
    <property type="match status" value="1"/>
</dbReference>
<dbReference type="GO" id="GO:0071691">
    <property type="term" value="P:cardiac muscle thin filament assembly"/>
    <property type="evidence" value="ECO:0007669"/>
    <property type="project" value="TreeGrafter"/>
</dbReference>
<dbReference type="Pfam" id="PF00880">
    <property type="entry name" value="Nebulin"/>
    <property type="match status" value="1"/>
</dbReference>
<dbReference type="GO" id="GO:0051015">
    <property type="term" value="F:actin filament binding"/>
    <property type="evidence" value="ECO:0007669"/>
    <property type="project" value="InterPro"/>
</dbReference>
<evidence type="ECO:0000313" key="4">
    <source>
        <dbReference type="Proteomes" id="UP000261560"/>
    </source>
</evidence>
<name>A0A3B3D529_ORYME</name>
<proteinExistence type="predicted"/>
<dbReference type="PaxDb" id="30732-ENSOMEP00000024966"/>
<dbReference type="InterPro" id="IPR000900">
    <property type="entry name" value="Nebulin_repeat"/>
</dbReference>
<keyword evidence="1" id="KW-0677">Repeat</keyword>
<organism evidence="3 4">
    <name type="scientific">Oryzias melastigma</name>
    <name type="common">Marine medaka</name>
    <dbReference type="NCBI Taxonomy" id="30732"/>
    <lineage>
        <taxon>Eukaryota</taxon>
        <taxon>Metazoa</taxon>
        <taxon>Chordata</taxon>
        <taxon>Craniata</taxon>
        <taxon>Vertebrata</taxon>
        <taxon>Euteleostomi</taxon>
        <taxon>Actinopterygii</taxon>
        <taxon>Neopterygii</taxon>
        <taxon>Teleostei</taxon>
        <taxon>Neoteleostei</taxon>
        <taxon>Acanthomorphata</taxon>
        <taxon>Ovalentaria</taxon>
        <taxon>Atherinomorphae</taxon>
        <taxon>Beloniformes</taxon>
        <taxon>Adrianichthyidae</taxon>
        <taxon>Oryziinae</taxon>
        <taxon>Oryzias</taxon>
    </lineage>
</organism>
<dbReference type="PANTHER" id="PTHR11039">
    <property type="entry name" value="NEBULIN"/>
    <property type="match status" value="1"/>
</dbReference>
<dbReference type="SMART" id="SM00227">
    <property type="entry name" value="NEBU"/>
    <property type="match status" value="3"/>
</dbReference>
<accession>A0A3B3D529</accession>
<dbReference type="AlphaFoldDB" id="A0A3B3D529"/>
<sequence length="184" mass="20919">MKERYSLVSETPEMARVRANQRHISSVSYREEVGRGTAVAETPEMERVRRNQENISSVKYKQSPAKATSVGVTPEVERVKQNQENISSARRTQVSVSSCRALLRPPAHGCTRLHTSDPVTASAQEDKNVSVCLQVKYQRGLQELRGRSCSELDTPEYRRVRRTQDSVSMVASWLSWLPLWEELT</sequence>
<reference evidence="3" key="2">
    <citation type="submission" date="2025-09" db="UniProtKB">
        <authorList>
            <consortium name="Ensembl"/>
        </authorList>
    </citation>
    <scope>IDENTIFICATION</scope>
</reference>
<protein>
    <submittedName>
        <fullName evidence="3">Uncharacterized protein</fullName>
    </submittedName>
</protein>
<keyword evidence="4" id="KW-1185">Reference proteome</keyword>
<dbReference type="GO" id="GO:0030018">
    <property type="term" value="C:Z disc"/>
    <property type="evidence" value="ECO:0007669"/>
    <property type="project" value="InterPro"/>
</dbReference>
<dbReference type="InterPro" id="IPR055297">
    <property type="entry name" value="NEBU/NEBL"/>
</dbReference>
<evidence type="ECO:0000313" key="3">
    <source>
        <dbReference type="Ensembl" id="ENSOMEP00000024966.1"/>
    </source>
</evidence>
<dbReference type="STRING" id="30732.ENSOMEP00000024966"/>